<protein>
    <submittedName>
        <fullName evidence="4">NUDIX domain-containing protein</fullName>
    </submittedName>
</protein>
<evidence type="ECO:0000256" key="1">
    <source>
        <dbReference type="ARBA" id="ARBA00001946"/>
    </source>
</evidence>
<dbReference type="PANTHER" id="PTHR43046">
    <property type="entry name" value="GDP-MANNOSE MANNOSYL HYDROLASE"/>
    <property type="match status" value="1"/>
</dbReference>
<dbReference type="InterPro" id="IPR020084">
    <property type="entry name" value="NUDIX_hydrolase_CS"/>
</dbReference>
<dbReference type="Proteomes" id="UP000721861">
    <property type="component" value="Unassembled WGS sequence"/>
</dbReference>
<comment type="caution">
    <text evidence="4">The sequence shown here is derived from an EMBL/GenBank/DDBJ whole genome shotgun (WGS) entry which is preliminary data.</text>
</comment>
<evidence type="ECO:0000256" key="2">
    <source>
        <dbReference type="ARBA" id="ARBA00022801"/>
    </source>
</evidence>
<dbReference type="PROSITE" id="PS51462">
    <property type="entry name" value="NUDIX"/>
    <property type="match status" value="1"/>
</dbReference>
<organism evidence="4 5">
    <name type="scientific">Carboxylicivirga mesophila</name>
    <dbReference type="NCBI Taxonomy" id="1166478"/>
    <lineage>
        <taxon>Bacteria</taxon>
        <taxon>Pseudomonadati</taxon>
        <taxon>Bacteroidota</taxon>
        <taxon>Bacteroidia</taxon>
        <taxon>Marinilabiliales</taxon>
        <taxon>Marinilabiliaceae</taxon>
        <taxon>Carboxylicivirga</taxon>
    </lineage>
</organism>
<evidence type="ECO:0000313" key="5">
    <source>
        <dbReference type="Proteomes" id="UP000721861"/>
    </source>
</evidence>
<sequence length="203" mass="23835">MYKVFFKDRTLFLTDKLEQDLSQNFDALHKYTSHHELQIFINTFENNTSLKAAYVYGRKKEVLLNALKKCFRFITAAGGLVMNPKNEFLVIHRLGVYDLPKGKCEKDESFRKTALREVEEECGITDLVIRHPLLCTFHTYEQKGVHYLKETAWFFMDYFGFENPTPQTEENIVSATWVKREAINEILNHTYPSIREVFAKAGY</sequence>
<reference evidence="4 5" key="1">
    <citation type="journal article" date="2014" name="Int. J. Syst. Evol. Microbiol.">
        <title>Carboxylicivirga gen. nov. in the family Marinilabiliaceae with two novel species, Carboxylicivirga mesophila sp. nov. and Carboxylicivirga taeanensis sp. nov., and reclassification of Cytophaga fermentans as Saccharicrinis fermentans gen. nov., comb. nov.</title>
        <authorList>
            <person name="Yang S.H."/>
            <person name="Seo H.S."/>
            <person name="Woo J.H."/>
            <person name="Oh H.M."/>
            <person name="Jang H."/>
            <person name="Lee J.H."/>
            <person name="Kim S.J."/>
            <person name="Kwon K.K."/>
        </authorList>
    </citation>
    <scope>NUCLEOTIDE SEQUENCE [LARGE SCALE GENOMIC DNA]</scope>
    <source>
        <strain evidence="4 5">JCM 18290</strain>
    </source>
</reference>
<name>A0ABS5K6R8_9BACT</name>
<keyword evidence="2" id="KW-0378">Hydrolase</keyword>
<comment type="cofactor">
    <cofactor evidence="1">
        <name>Mg(2+)</name>
        <dbReference type="ChEBI" id="CHEBI:18420"/>
    </cofactor>
</comment>
<proteinExistence type="predicted"/>
<gene>
    <name evidence="4" type="ORF">KEM09_04535</name>
</gene>
<evidence type="ECO:0000259" key="3">
    <source>
        <dbReference type="PROSITE" id="PS51462"/>
    </source>
</evidence>
<dbReference type="PROSITE" id="PS00893">
    <property type="entry name" value="NUDIX_BOX"/>
    <property type="match status" value="1"/>
</dbReference>
<dbReference type="CDD" id="cd03673">
    <property type="entry name" value="NUDIX_Ap6A_hydrolase"/>
    <property type="match status" value="1"/>
</dbReference>
<feature type="domain" description="Nudix hydrolase" evidence="3">
    <location>
        <begin position="72"/>
        <end position="200"/>
    </location>
</feature>
<dbReference type="EMBL" id="JAGUCN010000003">
    <property type="protein sequence ID" value="MBS2210655.1"/>
    <property type="molecule type" value="Genomic_DNA"/>
</dbReference>
<dbReference type="InterPro" id="IPR000086">
    <property type="entry name" value="NUDIX_hydrolase_dom"/>
</dbReference>
<dbReference type="RefSeq" id="WP_212226067.1">
    <property type="nucleotide sequence ID" value="NZ_JAGUCN010000003.1"/>
</dbReference>
<dbReference type="InterPro" id="IPR015797">
    <property type="entry name" value="NUDIX_hydrolase-like_dom_sf"/>
</dbReference>
<dbReference type="Gene3D" id="3.90.79.10">
    <property type="entry name" value="Nucleoside Triphosphate Pyrophosphohydrolase"/>
    <property type="match status" value="1"/>
</dbReference>
<accession>A0ABS5K6R8</accession>
<keyword evidence="5" id="KW-1185">Reference proteome</keyword>
<dbReference type="SUPFAM" id="SSF55811">
    <property type="entry name" value="Nudix"/>
    <property type="match status" value="1"/>
</dbReference>
<dbReference type="Pfam" id="PF00293">
    <property type="entry name" value="NUDIX"/>
    <property type="match status" value="1"/>
</dbReference>
<evidence type="ECO:0000313" key="4">
    <source>
        <dbReference type="EMBL" id="MBS2210655.1"/>
    </source>
</evidence>
<dbReference type="PANTHER" id="PTHR43046:SF14">
    <property type="entry name" value="MUTT_NUDIX FAMILY PROTEIN"/>
    <property type="match status" value="1"/>
</dbReference>